<evidence type="ECO:0000256" key="10">
    <source>
        <dbReference type="SAM" id="Coils"/>
    </source>
</evidence>
<dbReference type="CTD" id="3430"/>
<evidence type="ECO:0000259" key="12">
    <source>
        <dbReference type="Pfam" id="PF07292"/>
    </source>
</evidence>
<dbReference type="Pfam" id="PF07292">
    <property type="entry name" value="NID"/>
    <property type="match status" value="2"/>
</dbReference>
<feature type="domain" description="NID" evidence="12">
    <location>
        <begin position="188"/>
        <end position="286"/>
    </location>
</feature>
<feature type="coiled-coil region" evidence="10">
    <location>
        <begin position="114"/>
        <end position="141"/>
    </location>
</feature>
<dbReference type="OrthoDB" id="9936051at2759"/>
<keyword evidence="6" id="KW-0964">Secreted</keyword>
<dbReference type="Gene3D" id="3.30.70.330">
    <property type="match status" value="1"/>
</dbReference>
<keyword evidence="13" id="KW-1185">Reference proteome</keyword>
<dbReference type="GO" id="GO:0045087">
    <property type="term" value="P:innate immune response"/>
    <property type="evidence" value="ECO:0007669"/>
    <property type="project" value="UniProtKB-KW"/>
</dbReference>
<dbReference type="GeneID" id="108506775"/>
<evidence type="ECO:0000256" key="3">
    <source>
        <dbReference type="ARBA" id="ARBA00004613"/>
    </source>
</evidence>
<proteinExistence type="inferred from homology"/>
<keyword evidence="8" id="KW-0391">Immunity</keyword>
<dbReference type="GO" id="GO:0045088">
    <property type="term" value="P:regulation of innate immune response"/>
    <property type="evidence" value="ECO:0007669"/>
    <property type="project" value="UniProtKB-ARBA"/>
</dbReference>
<feature type="region of interest" description="Disordered" evidence="11">
    <location>
        <begin position="1"/>
        <end position="48"/>
    </location>
</feature>
<dbReference type="AlphaFoldDB" id="A0A6J0ISR4"/>
<feature type="domain" description="NID" evidence="12">
    <location>
        <begin position="296"/>
        <end position="383"/>
    </location>
</feature>
<dbReference type="GO" id="GO:0005615">
    <property type="term" value="C:extracellular space"/>
    <property type="evidence" value="ECO:0007669"/>
    <property type="project" value="UniProtKB-ARBA"/>
</dbReference>
<keyword evidence="7" id="KW-0399">Innate immunity</keyword>
<dbReference type="InterPro" id="IPR009909">
    <property type="entry name" value="Nmi/IFP35_dom"/>
</dbReference>
<evidence type="ECO:0000313" key="13">
    <source>
        <dbReference type="Proteomes" id="UP000504624"/>
    </source>
</evidence>
<feature type="compositionally biased region" description="Basic and acidic residues" evidence="11">
    <location>
        <begin position="19"/>
        <end position="41"/>
    </location>
</feature>
<keyword evidence="10" id="KW-0175">Coiled coil</keyword>
<dbReference type="InterPro" id="IPR012677">
    <property type="entry name" value="Nucleotide-bd_a/b_plait_sf"/>
</dbReference>
<evidence type="ECO:0000313" key="14">
    <source>
        <dbReference type="RefSeq" id="XP_017689607.1"/>
    </source>
</evidence>
<dbReference type="PANTHER" id="PTHR15225:SF1">
    <property type="entry name" value="INTERFERON-INDUCED 35 KDA PROTEIN"/>
    <property type="match status" value="1"/>
</dbReference>
<dbReference type="FunFam" id="3.30.70.330:FF:000300">
    <property type="entry name" value="Interferon-induced protein 35"/>
    <property type="match status" value="1"/>
</dbReference>
<dbReference type="Proteomes" id="UP000504624">
    <property type="component" value="Unplaced"/>
</dbReference>
<evidence type="ECO:0000256" key="11">
    <source>
        <dbReference type="SAM" id="MobiDB-lite"/>
    </source>
</evidence>
<evidence type="ECO:0000256" key="8">
    <source>
        <dbReference type="ARBA" id="ARBA00022859"/>
    </source>
</evidence>
<protein>
    <submittedName>
        <fullName evidence="14">Interferon-induced 35 kDa protein</fullName>
    </submittedName>
</protein>
<reference evidence="14" key="1">
    <citation type="submission" date="2025-08" db="UniProtKB">
        <authorList>
            <consortium name="RefSeq"/>
        </authorList>
    </citation>
    <scope>IDENTIFICATION</scope>
</reference>
<dbReference type="GO" id="GO:0005737">
    <property type="term" value="C:cytoplasm"/>
    <property type="evidence" value="ECO:0007669"/>
    <property type="project" value="UniProtKB-SubCell"/>
</dbReference>
<accession>A0A6J0ISR4</accession>
<comment type="subcellular location">
    <subcellularLocation>
        <location evidence="2">Cytoplasm</location>
    </subcellularLocation>
    <subcellularLocation>
        <location evidence="1">Nucleus</location>
    </subcellularLocation>
    <subcellularLocation>
        <location evidence="3">Secreted</location>
    </subcellularLocation>
</comment>
<name>A0A6J0ISR4_9PASS</name>
<evidence type="ECO:0000256" key="4">
    <source>
        <dbReference type="ARBA" id="ARBA00010081"/>
    </source>
</evidence>
<dbReference type="PANTHER" id="PTHR15225">
    <property type="entry name" value="INTERFERON-INDUCED PROTEIN 35/NMI N-MYC/STAT INTERACTING PROTEIN"/>
    <property type="match status" value="1"/>
</dbReference>
<comment type="similarity">
    <text evidence="4">Belongs to the NMI family.</text>
</comment>
<evidence type="ECO:0000256" key="6">
    <source>
        <dbReference type="ARBA" id="ARBA00022525"/>
    </source>
</evidence>
<keyword evidence="9" id="KW-0539">Nucleus</keyword>
<feature type="coiled-coil region" evidence="10">
    <location>
        <begin position="54"/>
        <end position="88"/>
    </location>
</feature>
<evidence type="ECO:0000256" key="7">
    <source>
        <dbReference type="ARBA" id="ARBA00022588"/>
    </source>
</evidence>
<keyword evidence="5" id="KW-0963">Cytoplasm</keyword>
<dbReference type="GO" id="GO:0005634">
    <property type="term" value="C:nucleus"/>
    <property type="evidence" value="ECO:0007669"/>
    <property type="project" value="UniProtKB-SubCell"/>
</dbReference>
<evidence type="ECO:0000256" key="2">
    <source>
        <dbReference type="ARBA" id="ARBA00004496"/>
    </source>
</evidence>
<evidence type="ECO:0000256" key="5">
    <source>
        <dbReference type="ARBA" id="ARBA00022490"/>
    </source>
</evidence>
<sequence>MDSEEDSFVQLPDGPESPEQLRGEIEQSKVRPGEGTDRLDPDGPESPEQLRREIEQFKELYSLLEQDCVKLQTAKEATEQRTQELRKEGKVLHKILEHQMSLNRGEERAHQMELFAAQEENTRLMKEKQVLKNKLEELKRVPQGDLVMMQSGLPEKKMVFKGLAANKDDMNKLMLTPRIRYPLPGGSALITFEKAEVAQRIIEVKEHVVKLSCWEEVEDLDQCRMQVQAAPVEILLPSALEIRLTQSSRSIIVSDLPKGDIPDYALLDKLELFFSKKKNGGSEVESREFQEDSRQVVLTFREDGVAELLIERGYIEVPILGEKYKVKISPYMNGDITNLQLQPSCCPRTVLLSGIPDVLFDESMRDTLEIHFQKASLGGGEVDALAYVPAGWTGRAVFVEDTG</sequence>
<evidence type="ECO:0000256" key="1">
    <source>
        <dbReference type="ARBA" id="ARBA00004123"/>
    </source>
</evidence>
<dbReference type="RefSeq" id="XP_017689607.1">
    <property type="nucleotide sequence ID" value="XM_017834118.1"/>
</dbReference>
<organism evidence="13 14">
    <name type="scientific">Lepidothrix coronata</name>
    <name type="common">blue-crowned manakin</name>
    <dbReference type="NCBI Taxonomy" id="321398"/>
    <lineage>
        <taxon>Eukaryota</taxon>
        <taxon>Metazoa</taxon>
        <taxon>Chordata</taxon>
        <taxon>Craniata</taxon>
        <taxon>Vertebrata</taxon>
        <taxon>Euteleostomi</taxon>
        <taxon>Archelosauria</taxon>
        <taxon>Archosauria</taxon>
        <taxon>Dinosauria</taxon>
        <taxon>Saurischia</taxon>
        <taxon>Theropoda</taxon>
        <taxon>Coelurosauria</taxon>
        <taxon>Aves</taxon>
        <taxon>Neognathae</taxon>
        <taxon>Neoaves</taxon>
        <taxon>Telluraves</taxon>
        <taxon>Australaves</taxon>
        <taxon>Passeriformes</taxon>
        <taxon>Pipridae</taxon>
        <taxon>Lepidothrix</taxon>
    </lineage>
</organism>
<gene>
    <name evidence="14" type="primary">IFI35</name>
</gene>
<evidence type="ECO:0000256" key="9">
    <source>
        <dbReference type="ARBA" id="ARBA00023242"/>
    </source>
</evidence>